<accession>F7XDC8</accession>
<sequence>MRILTRGGYDWTDRLPSIADDARRLAVQTAIIDGEAVVLDEKHAPASLGPSAVYPRSGRHRLLCLRPALSQRRDVRRLPLRERRRLLQPIIARQEAAVRCSEEGDAGAKISSVPRARTASKA</sequence>
<reference evidence="2 3" key="1">
    <citation type="journal article" date="2011" name="J. Biotechnol.">
        <title>The complete genome sequence of the dominant Sinorhizobium meliloti field isolate SM11 extends the S. meliloti pan-genome.</title>
        <authorList>
            <person name="Schneiker-Bekel S."/>
            <person name="Wibberg D."/>
            <person name="Bekel T."/>
            <person name="Blom J."/>
            <person name="Linke B."/>
            <person name="Neuweger H."/>
            <person name="Stiens M."/>
            <person name="Vorholter F.J."/>
            <person name="Weidner S."/>
            <person name="Goesmann A."/>
            <person name="Puhler A."/>
            <person name="Schluter A."/>
        </authorList>
    </citation>
    <scope>NUCLEOTIDE SEQUENCE [LARGE SCALE GENOMIC DNA]</scope>
    <source>
        <strain evidence="2 3">SM11</strain>
        <plasmid evidence="3">pSmeSM11c</plasmid>
    </source>
</reference>
<proteinExistence type="predicted"/>
<name>F7XDC8_SINMM</name>
<geneLocation type="plasmid" evidence="2 3">
    <name>pSmeSM11c</name>
</geneLocation>
<gene>
    <name evidence="2" type="ordered locus">SM11_pC1750</name>
</gene>
<dbReference type="GO" id="GO:0016874">
    <property type="term" value="F:ligase activity"/>
    <property type="evidence" value="ECO:0007669"/>
    <property type="project" value="UniProtKB-KW"/>
</dbReference>
<evidence type="ECO:0000313" key="2">
    <source>
        <dbReference type="EMBL" id="AEH82822.1"/>
    </source>
</evidence>
<keyword evidence="2" id="KW-0614">Plasmid</keyword>
<evidence type="ECO:0000256" key="1">
    <source>
        <dbReference type="SAM" id="MobiDB-lite"/>
    </source>
</evidence>
<dbReference type="KEGG" id="smx:SM11_pC1750"/>
<dbReference type="PATRIC" id="fig|707241.3.peg.5658"/>
<protein>
    <submittedName>
        <fullName evidence="2">ATP-dependent DNA ligase protein</fullName>
    </submittedName>
</protein>
<feature type="region of interest" description="Disordered" evidence="1">
    <location>
        <begin position="102"/>
        <end position="122"/>
    </location>
</feature>
<dbReference type="EMBL" id="CP001831">
    <property type="protein sequence ID" value="AEH82822.1"/>
    <property type="molecule type" value="Genomic_DNA"/>
</dbReference>
<evidence type="ECO:0000313" key="3">
    <source>
        <dbReference type="Proteomes" id="UP000009045"/>
    </source>
</evidence>
<dbReference type="Proteomes" id="UP000009045">
    <property type="component" value="Plasmid pSmeSM11c"/>
</dbReference>
<dbReference type="SUPFAM" id="SSF56091">
    <property type="entry name" value="DNA ligase/mRNA capping enzyme, catalytic domain"/>
    <property type="match status" value="1"/>
</dbReference>
<dbReference type="AlphaFoldDB" id="F7XDC8"/>
<dbReference type="Gene3D" id="3.30.470.30">
    <property type="entry name" value="DNA ligase/mRNA capping enzyme"/>
    <property type="match status" value="1"/>
</dbReference>
<organism evidence="2 3">
    <name type="scientific">Sinorhizobium meliloti (strain SM11)</name>
    <dbReference type="NCBI Taxonomy" id="707241"/>
    <lineage>
        <taxon>Bacteria</taxon>
        <taxon>Pseudomonadati</taxon>
        <taxon>Pseudomonadota</taxon>
        <taxon>Alphaproteobacteria</taxon>
        <taxon>Hyphomicrobiales</taxon>
        <taxon>Rhizobiaceae</taxon>
        <taxon>Sinorhizobium/Ensifer group</taxon>
        <taxon>Sinorhizobium</taxon>
    </lineage>
</organism>
<keyword evidence="2" id="KW-0436">Ligase</keyword>
<dbReference type="HOGENOM" id="CLU_2025195_0_0_5"/>